<dbReference type="PANTHER" id="PTHR13183:SF1">
    <property type="entry name" value="ARM LIGHT CHAIN, AXONEMAL, PUTATIVE-RELATED"/>
    <property type="match status" value="1"/>
</dbReference>
<dbReference type="PANTHER" id="PTHR13183">
    <property type="entry name" value="AXONEMAL INNER ARM DYNEIN LIGHT CHAIN 28"/>
    <property type="match status" value="1"/>
</dbReference>
<dbReference type="AlphaFoldDB" id="G0UVB9"/>
<protein>
    <submittedName>
        <fullName evidence="3">Uncharacterized protein TCIL3000_10_930</fullName>
    </submittedName>
</protein>
<evidence type="ECO:0000313" key="3">
    <source>
        <dbReference type="EMBL" id="CCC93334.1"/>
    </source>
</evidence>
<gene>
    <name evidence="3" type="ORF">TCIL3000_10_930</name>
</gene>
<feature type="coiled-coil region" evidence="2">
    <location>
        <begin position="205"/>
        <end position="239"/>
    </location>
</feature>
<dbReference type="GO" id="GO:0005930">
    <property type="term" value="C:axoneme"/>
    <property type="evidence" value="ECO:0007669"/>
    <property type="project" value="TreeGrafter"/>
</dbReference>
<name>G0UVB9_TRYCI</name>
<evidence type="ECO:0000256" key="2">
    <source>
        <dbReference type="SAM" id="Coils"/>
    </source>
</evidence>
<accession>G0UVB9</accession>
<dbReference type="EMBL" id="HE575323">
    <property type="protein sequence ID" value="CCC93334.1"/>
    <property type="molecule type" value="Genomic_DNA"/>
</dbReference>
<dbReference type="InterPro" id="IPR019347">
    <property type="entry name" value="Axonemal_dynein_light_chain"/>
</dbReference>
<dbReference type="GO" id="GO:0045504">
    <property type="term" value="F:dynein heavy chain binding"/>
    <property type="evidence" value="ECO:0007669"/>
    <property type="project" value="TreeGrafter"/>
</dbReference>
<evidence type="ECO:0000256" key="1">
    <source>
        <dbReference type="ARBA" id="ARBA00023054"/>
    </source>
</evidence>
<dbReference type="VEuPathDB" id="TriTrypDB:TcIL3000_10_930"/>
<keyword evidence="1 2" id="KW-0175">Coiled coil</keyword>
<organism evidence="3">
    <name type="scientific">Trypanosoma congolense (strain IL3000)</name>
    <dbReference type="NCBI Taxonomy" id="1068625"/>
    <lineage>
        <taxon>Eukaryota</taxon>
        <taxon>Discoba</taxon>
        <taxon>Euglenozoa</taxon>
        <taxon>Kinetoplastea</taxon>
        <taxon>Metakinetoplastina</taxon>
        <taxon>Trypanosomatida</taxon>
        <taxon>Trypanosomatidae</taxon>
        <taxon>Trypanosoma</taxon>
        <taxon>Nannomonas</taxon>
    </lineage>
</organism>
<reference evidence="3" key="1">
    <citation type="journal article" date="2012" name="Proc. Natl. Acad. Sci. U.S.A.">
        <title>Antigenic diversity is generated by distinct evolutionary mechanisms in African trypanosome species.</title>
        <authorList>
            <person name="Jackson A.P."/>
            <person name="Berry A."/>
            <person name="Aslett M."/>
            <person name="Allison H.C."/>
            <person name="Burton P."/>
            <person name="Vavrova-Anderson J."/>
            <person name="Brown R."/>
            <person name="Browne H."/>
            <person name="Corton N."/>
            <person name="Hauser H."/>
            <person name="Gamble J."/>
            <person name="Gilderthorp R."/>
            <person name="Marcello L."/>
            <person name="McQuillan J."/>
            <person name="Otto T.D."/>
            <person name="Quail M.A."/>
            <person name="Sanders M.J."/>
            <person name="van Tonder A."/>
            <person name="Ginger M.L."/>
            <person name="Field M.C."/>
            <person name="Barry J.D."/>
            <person name="Hertz-Fowler C."/>
            <person name="Berriman M."/>
        </authorList>
    </citation>
    <scope>NUCLEOTIDE SEQUENCE</scope>
    <source>
        <strain evidence="3">IL3000</strain>
    </source>
</reference>
<proteinExistence type="predicted"/>
<dbReference type="Pfam" id="PF10211">
    <property type="entry name" value="Ax_dynein_light"/>
    <property type="match status" value="1"/>
</dbReference>
<sequence length="279" mass="31504">MLQGPMQPHGTANTKGADPIFAATQSDAGTLHRNYLMVTGPADPNTTLIRYEFPFCPADPKRSVTLRSGFENIVESGTVDPNVRVVLDSFIPPRAWYDDNGVLWVQHASPKPASRTDTVETHEKLKRRLRETGARRTGICPIRSLLLAECFLEVIRQVTVECWERGLVLLKIHAERVAAQTAHRELFESRVGYAFRLALKGEKDTSRVQQDLEKLRKRLEELAEEEKTLRQQCDEVSAQGEEQMLIVGKQHSDEVAAVKKEGIIKRNQLEHMIAMPTPM</sequence>